<dbReference type="EMBL" id="CP032568">
    <property type="protein sequence ID" value="AYF74386.1"/>
    <property type="molecule type" value="Genomic_DNA"/>
</dbReference>
<dbReference type="KEGG" id="nyu:D7D52_11525"/>
<evidence type="ECO:0000256" key="1">
    <source>
        <dbReference type="SAM" id="MobiDB-lite"/>
    </source>
</evidence>
<sequence length="194" mass="20553">MSRHQRLAWKGGPSQVVMVVLSVALLATACGGNSTGGRSKSTAGQPPTSTTRLLEQAPAPDPTTPDGVAVTALEQIYTWYPATESEGAALQRARKWLGPSLIRTLDTPSTSVDTPRPSLNWSQWAKAGAHMEAFAFASGEQAPGGADPNRQQYKIGIEQTVVYPDGKREALPPATVVATVVRGATGGWLLDEFR</sequence>
<evidence type="ECO:0000313" key="2">
    <source>
        <dbReference type="EMBL" id="AYF74386.1"/>
    </source>
</evidence>
<evidence type="ECO:0000313" key="3">
    <source>
        <dbReference type="Proteomes" id="UP000267164"/>
    </source>
</evidence>
<dbReference type="AlphaFoldDB" id="A0A386ZA08"/>
<accession>A0A386ZA08</accession>
<proteinExistence type="predicted"/>
<feature type="compositionally biased region" description="Polar residues" evidence="1">
    <location>
        <begin position="36"/>
        <end position="53"/>
    </location>
</feature>
<feature type="region of interest" description="Disordered" evidence="1">
    <location>
        <begin position="32"/>
        <end position="66"/>
    </location>
</feature>
<protein>
    <submittedName>
        <fullName evidence="2">Uncharacterized protein</fullName>
    </submittedName>
</protein>
<reference evidence="2 3" key="1">
    <citation type="submission" date="2018-09" db="EMBL/GenBank/DDBJ databases">
        <title>Nocardia yunnanensis sp. nov., an actinomycete isolated from a soil sample.</title>
        <authorList>
            <person name="Zhang J."/>
        </authorList>
    </citation>
    <scope>NUCLEOTIDE SEQUENCE [LARGE SCALE GENOMIC DNA]</scope>
    <source>
        <strain evidence="2 3">CFHS0054</strain>
    </source>
</reference>
<dbReference type="PROSITE" id="PS51257">
    <property type="entry name" value="PROKAR_LIPOPROTEIN"/>
    <property type="match status" value="1"/>
</dbReference>
<name>A0A386ZA08_9NOCA</name>
<organism evidence="2 3">
    <name type="scientific">Nocardia yunnanensis</name>
    <dbReference type="NCBI Taxonomy" id="2382165"/>
    <lineage>
        <taxon>Bacteria</taxon>
        <taxon>Bacillati</taxon>
        <taxon>Actinomycetota</taxon>
        <taxon>Actinomycetes</taxon>
        <taxon>Mycobacteriales</taxon>
        <taxon>Nocardiaceae</taxon>
        <taxon>Nocardia</taxon>
    </lineage>
</organism>
<dbReference type="OrthoDB" id="4548225at2"/>
<dbReference type="Proteomes" id="UP000267164">
    <property type="component" value="Chromosome"/>
</dbReference>
<keyword evidence="3" id="KW-1185">Reference proteome</keyword>
<gene>
    <name evidence="2" type="ORF">D7D52_11525</name>
</gene>